<evidence type="ECO:0000259" key="4">
    <source>
        <dbReference type="PROSITE" id="PS50932"/>
    </source>
</evidence>
<keyword evidence="7" id="KW-1185">Reference proteome</keyword>
<reference evidence="6 7" key="1">
    <citation type="submission" date="2019-09" db="EMBL/GenBank/DDBJ databases">
        <title>FDA dAtabase for Regulatory Grade micrObial Sequences (FDA-ARGOS): Supporting development and validation of Infectious Disease Dx tests.</title>
        <authorList>
            <person name="Sciortino C."/>
            <person name="Tallon L."/>
            <person name="Sadzewicz L."/>
            <person name="Vavikolanu K."/>
            <person name="Mehta A."/>
            <person name="Aluvathingal J."/>
            <person name="Nadendla S."/>
            <person name="Nandy P."/>
            <person name="Geyer C."/>
            <person name="Yan Y."/>
            <person name="Sichtig H."/>
        </authorList>
    </citation>
    <scope>NUCLEOTIDE SEQUENCE [LARGE SCALE GENOMIC DNA]</scope>
    <source>
        <strain evidence="6 7">FDAARGOS_640</strain>
    </source>
</reference>
<dbReference type="Gene3D" id="1.10.260.40">
    <property type="entry name" value="lambda repressor-like DNA-binding domains"/>
    <property type="match status" value="1"/>
</dbReference>
<dbReference type="PROSITE" id="PS50932">
    <property type="entry name" value="HTH_LACI_2"/>
    <property type="match status" value="1"/>
</dbReference>
<accession>A0ABX6A4G9</accession>
<dbReference type="InterPro" id="IPR001387">
    <property type="entry name" value="Cro/C1-type_HTH"/>
</dbReference>
<dbReference type="PANTHER" id="PTHR30146:SF109">
    <property type="entry name" value="HTH-TYPE TRANSCRIPTIONAL REGULATOR GALS"/>
    <property type="match status" value="1"/>
</dbReference>
<gene>
    <name evidence="6" type="ORF">FOB48_02295</name>
</gene>
<dbReference type="SUPFAM" id="SSF47413">
    <property type="entry name" value="lambda repressor-like DNA-binding domains"/>
    <property type="match status" value="1"/>
</dbReference>
<dbReference type="InterPro" id="IPR028082">
    <property type="entry name" value="Peripla_BP_I"/>
</dbReference>
<sequence>MEEFIVSMRAVAREAGVSASTVSRYLRGELRLNSETERRVEAALKTTGHVRHRNKLRSVALVLPELSNPYFSHLAQVFVEAAQSRSLRTQIAVSNGSREREQEILDWVLASPDVDSAVYVSMSGDQKVLGGVPAHFPLVLLDESLEVAERLQASYVGADHYGGAYQATQYLVSAGHSRIAHLAGPQNLRSARERLSGYSEALQDRGIEFDEQLVLSGPYSEAFGAASLPRLIRIKNRPTAVFTASDIAAIGLISAGQHSGVRIPEDLSLIGFDGIPTGAWTSPRLATVVQPYSELAHMALDQIERQWRGEDTQPFNLPMTVAWGESVMPLQSGVV</sequence>
<dbReference type="CDD" id="cd06267">
    <property type="entry name" value="PBP1_LacI_sugar_binding-like"/>
    <property type="match status" value="1"/>
</dbReference>
<dbReference type="InterPro" id="IPR046335">
    <property type="entry name" value="LacI/GalR-like_sensor"/>
</dbReference>
<protein>
    <submittedName>
        <fullName evidence="6">LacI family transcriptional regulator</fullName>
    </submittedName>
</protein>
<dbReference type="RefSeq" id="WP_150332751.1">
    <property type="nucleotide sequence ID" value="NZ_CP044108.1"/>
</dbReference>
<evidence type="ECO:0000313" key="6">
    <source>
        <dbReference type="EMBL" id="QEU11251.1"/>
    </source>
</evidence>
<dbReference type="Pfam" id="PF00356">
    <property type="entry name" value="LacI"/>
    <property type="match status" value="1"/>
</dbReference>
<dbReference type="PANTHER" id="PTHR30146">
    <property type="entry name" value="LACI-RELATED TRANSCRIPTIONAL REPRESSOR"/>
    <property type="match status" value="1"/>
</dbReference>
<feature type="domain" description="HTH lacI-type" evidence="4">
    <location>
        <begin position="6"/>
        <end position="58"/>
    </location>
</feature>
<proteinExistence type="predicted"/>
<evidence type="ECO:0000259" key="5">
    <source>
        <dbReference type="PROSITE" id="PS50943"/>
    </source>
</evidence>
<dbReference type="Proteomes" id="UP000323865">
    <property type="component" value="Chromosome"/>
</dbReference>
<evidence type="ECO:0000256" key="2">
    <source>
        <dbReference type="ARBA" id="ARBA00023125"/>
    </source>
</evidence>
<dbReference type="SMART" id="SM00354">
    <property type="entry name" value="HTH_LACI"/>
    <property type="match status" value="1"/>
</dbReference>
<evidence type="ECO:0000256" key="1">
    <source>
        <dbReference type="ARBA" id="ARBA00023015"/>
    </source>
</evidence>
<dbReference type="InterPro" id="IPR000843">
    <property type="entry name" value="HTH_LacI"/>
</dbReference>
<dbReference type="Gene3D" id="3.40.50.2300">
    <property type="match status" value="2"/>
</dbReference>
<dbReference type="EMBL" id="CP044108">
    <property type="protein sequence ID" value="QEU11251.1"/>
    <property type="molecule type" value="Genomic_DNA"/>
</dbReference>
<keyword evidence="3" id="KW-0804">Transcription</keyword>
<keyword evidence="1" id="KW-0805">Transcription regulation</keyword>
<feature type="domain" description="HTH cro/C1-type" evidence="5">
    <location>
        <begin position="7"/>
        <end position="50"/>
    </location>
</feature>
<evidence type="ECO:0000256" key="3">
    <source>
        <dbReference type="ARBA" id="ARBA00023163"/>
    </source>
</evidence>
<dbReference type="SUPFAM" id="SSF53822">
    <property type="entry name" value="Periplasmic binding protein-like I"/>
    <property type="match status" value="1"/>
</dbReference>
<dbReference type="InterPro" id="IPR010982">
    <property type="entry name" value="Lambda_DNA-bd_dom_sf"/>
</dbReference>
<dbReference type="PROSITE" id="PS50943">
    <property type="entry name" value="HTH_CROC1"/>
    <property type="match status" value="1"/>
</dbReference>
<keyword evidence="2" id="KW-0238">DNA-binding</keyword>
<name>A0ABX6A4G9_9MICO</name>
<evidence type="ECO:0000313" key="7">
    <source>
        <dbReference type="Proteomes" id="UP000323865"/>
    </source>
</evidence>
<dbReference type="CDD" id="cd01392">
    <property type="entry name" value="HTH_LacI"/>
    <property type="match status" value="1"/>
</dbReference>
<organism evidence="6 7">
    <name type="scientific">Dermabacter vaginalis</name>
    <dbReference type="NCBI Taxonomy" id="1630135"/>
    <lineage>
        <taxon>Bacteria</taxon>
        <taxon>Bacillati</taxon>
        <taxon>Actinomycetota</taxon>
        <taxon>Actinomycetes</taxon>
        <taxon>Micrococcales</taxon>
        <taxon>Dermabacteraceae</taxon>
        <taxon>Dermabacter</taxon>
    </lineage>
</organism>
<dbReference type="Pfam" id="PF13377">
    <property type="entry name" value="Peripla_BP_3"/>
    <property type="match status" value="1"/>
</dbReference>